<gene>
    <name evidence="10" type="ORF">ATNIH1004_003410</name>
</gene>
<comment type="caution">
    <text evidence="10">The sequence shown here is derived from an EMBL/GenBank/DDBJ whole genome shotgun (WGS) entry which is preliminary data.</text>
</comment>
<name>A0A5M9MUC9_9EURO</name>
<proteinExistence type="inferred from homology"/>
<dbReference type="SUPFAM" id="SSF50182">
    <property type="entry name" value="Sm-like ribonucleoproteins"/>
    <property type="match status" value="1"/>
</dbReference>
<evidence type="ECO:0000256" key="5">
    <source>
        <dbReference type="ARBA" id="ARBA00044493"/>
    </source>
</evidence>
<dbReference type="Gene3D" id="2.30.30.100">
    <property type="match status" value="1"/>
</dbReference>
<dbReference type="InterPro" id="IPR047575">
    <property type="entry name" value="Sm"/>
</dbReference>
<dbReference type="InterPro" id="IPR057027">
    <property type="entry name" value="TPR_mt"/>
</dbReference>
<feature type="compositionally biased region" description="Low complexity" evidence="8">
    <location>
        <begin position="81"/>
        <end position="91"/>
    </location>
</feature>
<evidence type="ECO:0000256" key="6">
    <source>
        <dbReference type="ARBA" id="ARBA00044511"/>
    </source>
</evidence>
<keyword evidence="2" id="KW-0747">Spliceosome</keyword>
<comment type="function">
    <text evidence="5">Regulates mitochondrial small subunit maturation by controlling 15S rRNA 5'-end processing. Localizes to the 5' precursor of the 15S rRNA in a position that is subsequently occupied by mS47 in the mature yeast mtSSU. Uses structure and sequence-specific RNA recognition, binding to a single-stranded region of the precursor and specifically recognizing bases -6 to -1. The exchange of Ccm1 for mS47 is coupled to the irreversible removal of precursor rRNA that is accompanied by conformational changes of the mitoribosomal proteins uS5m and mS26. These conformational changes signal completion of 5'-end rRNA processing through protection of the mature 5'-end of the 15S rRNA and stabilization of mS47. The removal of the 5' precursor together with the dissociation of Ccm1 may be catalyzed by the 5'-3' exoribonuclease Pet127. Involved in the specific removal of group I introns in mitochondrial encoded transcripts.</text>
</comment>
<evidence type="ECO:0000313" key="10">
    <source>
        <dbReference type="EMBL" id="KAA8650722.1"/>
    </source>
</evidence>
<feature type="domain" description="Sm" evidence="9">
    <location>
        <begin position="2"/>
        <end position="75"/>
    </location>
</feature>
<feature type="repeat" description="PPR" evidence="7">
    <location>
        <begin position="580"/>
        <end position="614"/>
    </location>
</feature>
<evidence type="ECO:0000256" key="4">
    <source>
        <dbReference type="ARBA" id="ARBA00025892"/>
    </source>
</evidence>
<accession>A0A5M9MUC9</accession>
<evidence type="ECO:0000259" key="9">
    <source>
        <dbReference type="PROSITE" id="PS52002"/>
    </source>
</evidence>
<dbReference type="VEuPathDB" id="FungiDB:EYZ11_011088"/>
<dbReference type="Proteomes" id="UP000324241">
    <property type="component" value="Unassembled WGS sequence"/>
</dbReference>
<sequence>MLPLGLLTAAQGHPMLVELKNGETLNGHLANCDNWMNLILKEVVQTSPEGDRFFKVPEVYIRGNNIKYLRIPEEIVEIVKEQQQNQPSNRNRGGHRGDRGDRGGRGGRGRGRGRSSTSASSWRYLSSRTPRLQKHDTGKDNITDGIEPCDPQSDQLVSRHTYRHTRNVPRLPRGVPDTLKDKTTSRLETRLQEITAKRPRIISATQILRTLIRDRHIRPDLRHYKALILANSDPERGSPENVRQLLSEMETNGITADSGTLHAALQVLAVHPDYMLRQEILHTLRDRWLPLSPAGWHYVVAGLLREHQFELALDLLEKMEIKEVPVENWLYSLFIYYLCDFEEFDEVIRLIRLRVRRGHEMTPDLWLYVLDAASAAVHHEATFYVWRQMVGLGYLKPSYGICRNVLTVACRTGDTNLATSVIHFLTETDVSLSLEDYERLAEAHLNSGDLCSGFEILCQMHAAGIPLKPSSTSAVLTHMIQNRTHPRDAWAMLKRLKELKYEIPLRCALVVIQMCEQEALSDPSMVDDGIALYKELYALCPAKADASVYNSLVGMCRRAKNTNAGIFVVKEMASLGVVPDGTTFEHLIVMCLDAGNFESALMYFQDMSERGFTPDEDTRIEIRDLCSRSSSEYALQLRYHPHVRDEAIDVSDPDAQSTVESPPLFKKVFSYPPPEYANVPRRQIQRPVSTEERRAQRRAENKERRKQKRRRLAIARNKLEEGWEDYEPGGVGS</sequence>
<comment type="similarity">
    <text evidence="1">Belongs to the CCM1 family.</text>
</comment>
<reference evidence="10 11" key="1">
    <citation type="submission" date="2019-08" db="EMBL/GenBank/DDBJ databases">
        <title>The genome sequence of a newly discovered highly antifungal drug resistant Aspergillus species, Aspergillus tanneri NIH 1004.</title>
        <authorList>
            <person name="Mounaud S."/>
            <person name="Singh I."/>
            <person name="Joardar V."/>
            <person name="Pakala S."/>
            <person name="Pakala S."/>
            <person name="Venepally P."/>
            <person name="Chung J.K."/>
            <person name="Losada L."/>
            <person name="Nierman W.C."/>
        </authorList>
    </citation>
    <scope>NUCLEOTIDE SEQUENCE [LARGE SCALE GENOMIC DNA]</scope>
    <source>
        <strain evidence="10 11">NIH1004</strain>
    </source>
</reference>
<comment type="subunit">
    <text evidence="4">Component of the heptameric LSM1-LSM7 complex, which consists of LSM1, LSM2, LSM3, LSM4, LSM5, LSM6 and LSM7. Component of the heptameric LSM2-LSM8 complex, which consists of LSM2, LSM3, LSM4, LSM5, LSM6, LSM7 and LSM8. The LSm subunits form a seven-membered ring structure with a doughnut shape.</text>
</comment>
<dbReference type="InterPro" id="IPR034101">
    <property type="entry name" value="Lsm4"/>
</dbReference>
<dbReference type="PROSITE" id="PS51375">
    <property type="entry name" value="PPR"/>
    <property type="match status" value="2"/>
</dbReference>
<dbReference type="InterPro" id="IPR011990">
    <property type="entry name" value="TPR-like_helical_dom_sf"/>
</dbReference>
<dbReference type="InterPro" id="IPR002885">
    <property type="entry name" value="PPR_rpt"/>
</dbReference>
<dbReference type="GeneID" id="54326112"/>
<evidence type="ECO:0000256" key="1">
    <source>
        <dbReference type="ARBA" id="ARBA00006192"/>
    </source>
</evidence>
<evidence type="ECO:0000313" key="11">
    <source>
        <dbReference type="Proteomes" id="UP000324241"/>
    </source>
</evidence>
<dbReference type="GO" id="GO:0000956">
    <property type="term" value="P:nuclear-transcribed mRNA catabolic process"/>
    <property type="evidence" value="ECO:0007669"/>
    <property type="project" value="InterPro"/>
</dbReference>
<dbReference type="NCBIfam" id="TIGR00756">
    <property type="entry name" value="PPR"/>
    <property type="match status" value="2"/>
</dbReference>
<dbReference type="PANTHER" id="PTHR47447:SF25">
    <property type="entry name" value="SAP DOMAIN-CONTAINING PROTEIN"/>
    <property type="match status" value="1"/>
</dbReference>
<dbReference type="Pfam" id="PF23276">
    <property type="entry name" value="TPR_24"/>
    <property type="match status" value="1"/>
</dbReference>
<protein>
    <recommendedName>
        <fullName evidence="9">Sm domain-containing protein</fullName>
    </recommendedName>
</protein>
<dbReference type="GO" id="GO:0003723">
    <property type="term" value="F:RNA binding"/>
    <property type="evidence" value="ECO:0007669"/>
    <property type="project" value="InterPro"/>
</dbReference>
<dbReference type="GO" id="GO:0005681">
    <property type="term" value="C:spliceosomal complex"/>
    <property type="evidence" value="ECO:0007669"/>
    <property type="project" value="UniProtKB-KW"/>
</dbReference>
<keyword evidence="3" id="KW-0677">Repeat</keyword>
<keyword evidence="2" id="KW-0507">mRNA processing</keyword>
<feature type="compositionally biased region" description="Basic and acidic residues" evidence="8">
    <location>
        <begin position="95"/>
        <end position="104"/>
    </location>
</feature>
<evidence type="ECO:0000256" key="7">
    <source>
        <dbReference type="PROSITE-ProRule" id="PRU00708"/>
    </source>
</evidence>
<dbReference type="CDD" id="cd01723">
    <property type="entry name" value="LSm4"/>
    <property type="match status" value="1"/>
</dbReference>
<feature type="compositionally biased region" description="Basic and acidic residues" evidence="8">
    <location>
        <begin position="133"/>
        <end position="142"/>
    </location>
</feature>
<organism evidence="10 11">
    <name type="scientific">Aspergillus tanneri</name>
    <dbReference type="NCBI Taxonomy" id="1220188"/>
    <lineage>
        <taxon>Eukaryota</taxon>
        <taxon>Fungi</taxon>
        <taxon>Dikarya</taxon>
        <taxon>Ascomycota</taxon>
        <taxon>Pezizomycotina</taxon>
        <taxon>Eurotiomycetes</taxon>
        <taxon>Eurotiomycetidae</taxon>
        <taxon>Eurotiales</taxon>
        <taxon>Aspergillaceae</taxon>
        <taxon>Aspergillus</taxon>
        <taxon>Aspergillus subgen. Circumdati</taxon>
    </lineage>
</organism>
<dbReference type="Pfam" id="PF13812">
    <property type="entry name" value="PPR_3"/>
    <property type="match status" value="1"/>
</dbReference>
<dbReference type="RefSeq" id="XP_033430083.1">
    <property type="nucleotide sequence ID" value="XM_033568088.1"/>
</dbReference>
<dbReference type="PROSITE" id="PS52002">
    <property type="entry name" value="SM"/>
    <property type="match status" value="1"/>
</dbReference>
<dbReference type="GO" id="GO:0000398">
    <property type="term" value="P:mRNA splicing, via spliceosome"/>
    <property type="evidence" value="ECO:0007669"/>
    <property type="project" value="InterPro"/>
</dbReference>
<keyword evidence="2" id="KW-0508">mRNA splicing</keyword>
<dbReference type="FunFam" id="2.30.30.100:FF:000024">
    <property type="entry name" value="U6 snRNA-associated Sm-like protein LSm4"/>
    <property type="match status" value="1"/>
</dbReference>
<dbReference type="OrthoDB" id="747253at2759"/>
<dbReference type="AlphaFoldDB" id="A0A5M9MUC9"/>
<feature type="region of interest" description="Disordered" evidence="8">
    <location>
        <begin position="676"/>
        <end position="710"/>
    </location>
</feature>
<dbReference type="PANTHER" id="PTHR47447">
    <property type="entry name" value="OS03G0856100 PROTEIN"/>
    <property type="match status" value="1"/>
</dbReference>
<feature type="compositionally biased region" description="Polar residues" evidence="8">
    <location>
        <begin position="115"/>
        <end position="130"/>
    </location>
</feature>
<dbReference type="Gene3D" id="1.25.40.10">
    <property type="entry name" value="Tetratricopeptide repeat domain"/>
    <property type="match status" value="3"/>
</dbReference>
<evidence type="ECO:0000256" key="2">
    <source>
        <dbReference type="ARBA" id="ARBA00022728"/>
    </source>
</evidence>
<feature type="compositionally biased region" description="Basic and acidic residues" evidence="8">
    <location>
        <begin position="689"/>
        <end position="703"/>
    </location>
</feature>
<dbReference type="EMBL" id="QUQM01000001">
    <property type="protein sequence ID" value="KAA8650722.1"/>
    <property type="molecule type" value="Genomic_DNA"/>
</dbReference>
<dbReference type="InterPro" id="IPR001163">
    <property type="entry name" value="Sm_dom_euk/arc"/>
</dbReference>
<feature type="region of interest" description="Disordered" evidence="8">
    <location>
        <begin position="81"/>
        <end position="153"/>
    </location>
</feature>
<comment type="subunit">
    <text evidence="6">Binds to mitochondrial small subunit 15S rRNA.</text>
</comment>
<evidence type="ECO:0000256" key="3">
    <source>
        <dbReference type="ARBA" id="ARBA00022737"/>
    </source>
</evidence>
<feature type="repeat" description="PPR" evidence="7">
    <location>
        <begin position="545"/>
        <end position="579"/>
    </location>
</feature>
<dbReference type="VEuPathDB" id="FungiDB:EYZ11_011089"/>
<dbReference type="InterPro" id="IPR010920">
    <property type="entry name" value="LSM_dom_sf"/>
</dbReference>
<evidence type="ECO:0000256" key="8">
    <source>
        <dbReference type="SAM" id="MobiDB-lite"/>
    </source>
</evidence>
<dbReference type="SMART" id="SM00651">
    <property type="entry name" value="Sm"/>
    <property type="match status" value="1"/>
</dbReference>
<dbReference type="Pfam" id="PF01423">
    <property type="entry name" value="LSM"/>
    <property type="match status" value="1"/>
</dbReference>